<dbReference type="Proteomes" id="UP000234681">
    <property type="component" value="Chromosome 20"/>
</dbReference>
<dbReference type="AlphaFoldDB" id="A6JK22"/>
<feature type="non-terminal residue" evidence="1">
    <location>
        <position position="94"/>
    </location>
</feature>
<organism evidence="1 2">
    <name type="scientific">Rattus norvegicus</name>
    <name type="common">Rat</name>
    <dbReference type="NCBI Taxonomy" id="10116"/>
    <lineage>
        <taxon>Eukaryota</taxon>
        <taxon>Metazoa</taxon>
        <taxon>Chordata</taxon>
        <taxon>Craniata</taxon>
        <taxon>Vertebrata</taxon>
        <taxon>Euteleostomi</taxon>
        <taxon>Mammalia</taxon>
        <taxon>Eutheria</taxon>
        <taxon>Euarchontoglires</taxon>
        <taxon>Glires</taxon>
        <taxon>Rodentia</taxon>
        <taxon>Myomorpha</taxon>
        <taxon>Muroidea</taxon>
        <taxon>Muridae</taxon>
        <taxon>Murinae</taxon>
        <taxon>Rattus</taxon>
    </lineage>
</organism>
<reference evidence="2" key="1">
    <citation type="submission" date="2005-09" db="EMBL/GenBank/DDBJ databases">
        <authorList>
            <person name="Mural R.J."/>
            <person name="Li P.W."/>
            <person name="Adams M.D."/>
            <person name="Amanatides P.G."/>
            <person name="Baden-Tillson H."/>
            <person name="Barnstead M."/>
            <person name="Chin S.H."/>
            <person name="Dew I."/>
            <person name="Evans C.A."/>
            <person name="Ferriera S."/>
            <person name="Flanigan M."/>
            <person name="Fosler C."/>
            <person name="Glodek A."/>
            <person name="Gu Z."/>
            <person name="Holt R.A."/>
            <person name="Jennings D."/>
            <person name="Kraft C.L."/>
            <person name="Lu F."/>
            <person name="Nguyen T."/>
            <person name="Nusskern D.R."/>
            <person name="Pfannkoch C.M."/>
            <person name="Sitter C."/>
            <person name="Sutton G.G."/>
            <person name="Venter J.C."/>
            <person name="Wang Z."/>
            <person name="Woodage T."/>
            <person name="Zheng X.H."/>
            <person name="Zhong F."/>
        </authorList>
    </citation>
    <scope>NUCLEOTIDE SEQUENCE [LARGE SCALE GENOMIC DNA]</scope>
    <source>
        <strain>BN</strain>
        <strain evidence="2">Sprague-Dawley</strain>
    </source>
</reference>
<sequence length="94" mass="10245">MGRPDFQRLSVQVAAWMPGREVLQLAAIRRGTGLWHPLEGTSTKPGSVPVHSNSSALWSRWIPCPRGKVLGGAVPAVVRSACGHWAPENYENMD</sequence>
<proteinExistence type="predicted"/>
<evidence type="ECO:0000313" key="2">
    <source>
        <dbReference type="Proteomes" id="UP000234681"/>
    </source>
</evidence>
<accession>A6JK22</accession>
<evidence type="ECO:0000313" key="1">
    <source>
        <dbReference type="EMBL" id="EDL97038.1"/>
    </source>
</evidence>
<protein>
    <submittedName>
        <fullName evidence="1">RCG61101</fullName>
    </submittedName>
</protein>
<name>A6JK22_RAT</name>
<dbReference type="EMBL" id="CH473988">
    <property type="protein sequence ID" value="EDL97038.1"/>
    <property type="molecule type" value="Genomic_DNA"/>
</dbReference>
<gene>
    <name evidence="1" type="ORF">rCG_61101</name>
</gene>